<comment type="caution">
    <text evidence="1">The sequence shown here is derived from an EMBL/GenBank/DDBJ whole genome shotgun (WGS) entry which is preliminary data.</text>
</comment>
<evidence type="ECO:0000313" key="2">
    <source>
        <dbReference type="Proteomes" id="UP000248790"/>
    </source>
</evidence>
<evidence type="ECO:0000313" key="1">
    <source>
        <dbReference type="EMBL" id="RAK02905.1"/>
    </source>
</evidence>
<gene>
    <name evidence="1" type="ORF">LX87_01026</name>
</gene>
<dbReference type="AlphaFoldDB" id="A0A327X7F4"/>
<accession>A0A327X7F4</accession>
<dbReference type="Proteomes" id="UP000248790">
    <property type="component" value="Unassembled WGS sequence"/>
</dbReference>
<sequence length="89" mass="10276">MQITSAMPLLTRAEKIKLLASALQGTMTPKQISDFRKSQEPIYLTLNLGDETRLQLQNPDQPTFHIEIYRDGTSKSYDRYPDGRIVYRT</sequence>
<keyword evidence="2" id="KW-1185">Reference proteome</keyword>
<dbReference type="EMBL" id="QLMC01000001">
    <property type="protein sequence ID" value="RAK02905.1"/>
    <property type="molecule type" value="Genomic_DNA"/>
</dbReference>
<organism evidence="1 2">
    <name type="scientific">Larkinella arboricola</name>
    <dbReference type="NCBI Taxonomy" id="643671"/>
    <lineage>
        <taxon>Bacteria</taxon>
        <taxon>Pseudomonadati</taxon>
        <taxon>Bacteroidota</taxon>
        <taxon>Cytophagia</taxon>
        <taxon>Cytophagales</taxon>
        <taxon>Spirosomataceae</taxon>
        <taxon>Larkinella</taxon>
    </lineage>
</organism>
<name>A0A327X7F4_LARAB</name>
<proteinExistence type="predicted"/>
<protein>
    <submittedName>
        <fullName evidence="1">Uncharacterized protein</fullName>
    </submittedName>
</protein>
<reference evidence="1 2" key="1">
    <citation type="submission" date="2018-06" db="EMBL/GenBank/DDBJ databases">
        <title>Genomic Encyclopedia of Archaeal and Bacterial Type Strains, Phase II (KMG-II): from individual species to whole genera.</title>
        <authorList>
            <person name="Goeker M."/>
        </authorList>
    </citation>
    <scope>NUCLEOTIDE SEQUENCE [LARGE SCALE GENOMIC DNA]</scope>
    <source>
        <strain evidence="1 2">DSM 21851</strain>
    </source>
</reference>